<evidence type="ECO:0000313" key="6">
    <source>
        <dbReference type="EMBL" id="GFJ91645.1"/>
    </source>
</evidence>
<dbReference type="AlphaFoldDB" id="A0A6V8LG83"/>
<protein>
    <submittedName>
        <fullName evidence="6">GntR family transcriptional regulator</fullName>
    </submittedName>
</protein>
<evidence type="ECO:0000256" key="1">
    <source>
        <dbReference type="ARBA" id="ARBA00001933"/>
    </source>
</evidence>
<feature type="domain" description="Aminotransferase class I/classII large" evidence="5">
    <location>
        <begin position="82"/>
        <end position="422"/>
    </location>
</feature>
<dbReference type="EMBL" id="BLPG01000001">
    <property type="protein sequence ID" value="GFJ91645.1"/>
    <property type="molecule type" value="Genomic_DNA"/>
</dbReference>
<reference evidence="6 7" key="1">
    <citation type="submission" date="2020-03" db="EMBL/GenBank/DDBJ databases">
        <title>Whole genome shotgun sequence of Phytohabitans rumicis NBRC 108638.</title>
        <authorList>
            <person name="Komaki H."/>
            <person name="Tamura T."/>
        </authorList>
    </citation>
    <scope>NUCLEOTIDE SEQUENCE [LARGE SCALE GENOMIC DNA]</scope>
    <source>
        <strain evidence="6 7">NBRC 108638</strain>
    </source>
</reference>
<dbReference type="PANTHER" id="PTHR42790">
    <property type="entry name" value="AMINOTRANSFERASE"/>
    <property type="match status" value="1"/>
</dbReference>
<evidence type="ECO:0000256" key="3">
    <source>
        <dbReference type="ARBA" id="ARBA00022679"/>
    </source>
</evidence>
<comment type="cofactor">
    <cofactor evidence="1">
        <name>pyridoxal 5'-phosphate</name>
        <dbReference type="ChEBI" id="CHEBI:597326"/>
    </cofactor>
</comment>
<dbReference type="GO" id="GO:1901605">
    <property type="term" value="P:alpha-amino acid metabolic process"/>
    <property type="evidence" value="ECO:0007669"/>
    <property type="project" value="TreeGrafter"/>
</dbReference>
<dbReference type="GO" id="GO:0008483">
    <property type="term" value="F:transaminase activity"/>
    <property type="evidence" value="ECO:0007669"/>
    <property type="project" value="UniProtKB-KW"/>
</dbReference>
<dbReference type="PANTHER" id="PTHR42790:SF19">
    <property type="entry name" value="KYNURENINE_ALPHA-AMINOADIPATE AMINOTRANSFERASE, MITOCHONDRIAL"/>
    <property type="match status" value="1"/>
</dbReference>
<dbReference type="CDD" id="cd00609">
    <property type="entry name" value="AAT_like"/>
    <property type="match status" value="1"/>
</dbReference>
<reference evidence="6 7" key="2">
    <citation type="submission" date="2020-03" db="EMBL/GenBank/DDBJ databases">
        <authorList>
            <person name="Ichikawa N."/>
            <person name="Kimura A."/>
            <person name="Kitahashi Y."/>
            <person name="Uohara A."/>
        </authorList>
    </citation>
    <scope>NUCLEOTIDE SEQUENCE [LARGE SCALE GENOMIC DNA]</scope>
    <source>
        <strain evidence="6 7">NBRC 108638</strain>
    </source>
</reference>
<proteinExistence type="predicted"/>
<dbReference type="Pfam" id="PF00155">
    <property type="entry name" value="Aminotran_1_2"/>
    <property type="match status" value="1"/>
</dbReference>
<dbReference type="InterPro" id="IPR015421">
    <property type="entry name" value="PyrdxlP-dep_Trfase_major"/>
</dbReference>
<organism evidence="6 7">
    <name type="scientific">Phytohabitans rumicis</name>
    <dbReference type="NCBI Taxonomy" id="1076125"/>
    <lineage>
        <taxon>Bacteria</taxon>
        <taxon>Bacillati</taxon>
        <taxon>Actinomycetota</taxon>
        <taxon>Actinomycetes</taxon>
        <taxon>Micromonosporales</taxon>
        <taxon>Micromonosporaceae</taxon>
    </lineage>
</organism>
<keyword evidence="4" id="KW-0663">Pyridoxal phosphate</keyword>
<accession>A0A6V8LG83</accession>
<dbReference type="RefSeq" id="WP_173078678.1">
    <property type="nucleotide sequence ID" value="NZ_BLPG01000001.1"/>
</dbReference>
<keyword evidence="2" id="KW-0032">Aminotransferase</keyword>
<evidence type="ECO:0000256" key="2">
    <source>
        <dbReference type="ARBA" id="ARBA00022576"/>
    </source>
</evidence>
<keyword evidence="3" id="KW-0808">Transferase</keyword>
<evidence type="ECO:0000256" key="4">
    <source>
        <dbReference type="ARBA" id="ARBA00022898"/>
    </source>
</evidence>
<comment type="caution">
    <text evidence="6">The sequence shown here is derived from an EMBL/GenBank/DDBJ whole genome shotgun (WGS) entry which is preliminary data.</text>
</comment>
<gene>
    <name evidence="6" type="primary">avtA_3</name>
    <name evidence="6" type="ORF">Prum_052870</name>
</gene>
<evidence type="ECO:0000313" key="7">
    <source>
        <dbReference type="Proteomes" id="UP000482960"/>
    </source>
</evidence>
<name>A0A6V8LG83_9ACTN</name>
<dbReference type="Gene3D" id="3.40.640.10">
    <property type="entry name" value="Type I PLP-dependent aspartate aminotransferase-like (Major domain)"/>
    <property type="match status" value="1"/>
</dbReference>
<keyword evidence="7" id="KW-1185">Reference proteome</keyword>
<dbReference type="Gene3D" id="3.90.1150.10">
    <property type="entry name" value="Aspartate Aminotransferase, domain 1"/>
    <property type="match status" value="1"/>
</dbReference>
<dbReference type="GO" id="GO:0030170">
    <property type="term" value="F:pyridoxal phosphate binding"/>
    <property type="evidence" value="ECO:0007669"/>
    <property type="project" value="InterPro"/>
</dbReference>
<dbReference type="SUPFAM" id="SSF53383">
    <property type="entry name" value="PLP-dependent transferases"/>
    <property type="match status" value="1"/>
</dbReference>
<dbReference type="InterPro" id="IPR015424">
    <property type="entry name" value="PyrdxlP-dep_Trfase"/>
</dbReference>
<dbReference type="InterPro" id="IPR050859">
    <property type="entry name" value="Class-I_PLP-dep_aminotransf"/>
</dbReference>
<dbReference type="InterPro" id="IPR015422">
    <property type="entry name" value="PyrdxlP-dep_Trfase_small"/>
</dbReference>
<evidence type="ECO:0000259" key="5">
    <source>
        <dbReference type="Pfam" id="PF00155"/>
    </source>
</evidence>
<dbReference type="InterPro" id="IPR004839">
    <property type="entry name" value="Aminotransferase_I/II_large"/>
</dbReference>
<dbReference type="Proteomes" id="UP000482960">
    <property type="component" value="Unassembled WGS sequence"/>
</dbReference>
<sequence length="435" mass="47123">MTDLRVRPTEQTLTSSDLYAALSDPALESMNFLNEVAGRYPAAISFAAGRPYEEFFSADDVHRYLDRFREHLRERGYDERRINTTLLQYGRTKGIIADLVARNLALDEGIEVDAESIVVTVGCQEAMYLVLRALRTGDRDALLVVSPNYVGITGAAQLVDMPVVPVRDGPDGVDLDDLRAAVARTRSSGLRPRALYLVPDYANPSGARLTVDTRLRLLAAAEEHGLLLLEDNPYGLFHDGTRIPTLKALDSARQVIYLGSFAKTGMPGARVGYVVADQAVHGGARLADELAKIKSMLTVNTSPLAQAVIGGKLLTYGCSLVAANEREAAAYRRNLAAVLDGLAARFPDGDVTWNAPTGGFFVVLTVPFEADDALLEYSARRHGVLWTPMRHFSADRDPAGRQIRLSVSLLTPAQIETGLDRLAALFAEATAGPAA</sequence>